<sequence length="77" mass="8364">YDEPDKILYQPYSDTHGISFANSMNPYPIINSIRLNNSESSASDLNGGVNNLAFISDNIESVSQVGAVVNRNQSGRS</sequence>
<accession>A0A0B6Y2G4</accession>
<dbReference type="EMBL" id="HACG01003448">
    <property type="protein sequence ID" value="CEK50313.1"/>
    <property type="molecule type" value="Transcribed_RNA"/>
</dbReference>
<dbReference type="AlphaFoldDB" id="A0A0B6Y2G4"/>
<evidence type="ECO:0000313" key="1">
    <source>
        <dbReference type="EMBL" id="CEK50313.1"/>
    </source>
</evidence>
<protein>
    <submittedName>
        <fullName evidence="1">Uncharacterized protein</fullName>
    </submittedName>
</protein>
<gene>
    <name evidence="1" type="primary">ORF10403</name>
</gene>
<name>A0A0B6Y2G4_9EUPU</name>
<feature type="non-terminal residue" evidence="1">
    <location>
        <position position="77"/>
    </location>
</feature>
<feature type="non-terminal residue" evidence="1">
    <location>
        <position position="1"/>
    </location>
</feature>
<organism evidence="1">
    <name type="scientific">Arion vulgaris</name>
    <dbReference type="NCBI Taxonomy" id="1028688"/>
    <lineage>
        <taxon>Eukaryota</taxon>
        <taxon>Metazoa</taxon>
        <taxon>Spiralia</taxon>
        <taxon>Lophotrochozoa</taxon>
        <taxon>Mollusca</taxon>
        <taxon>Gastropoda</taxon>
        <taxon>Heterobranchia</taxon>
        <taxon>Euthyneura</taxon>
        <taxon>Panpulmonata</taxon>
        <taxon>Eupulmonata</taxon>
        <taxon>Stylommatophora</taxon>
        <taxon>Helicina</taxon>
        <taxon>Arionoidea</taxon>
        <taxon>Arionidae</taxon>
        <taxon>Arion</taxon>
    </lineage>
</organism>
<proteinExistence type="predicted"/>
<reference evidence="1" key="1">
    <citation type="submission" date="2014-12" db="EMBL/GenBank/DDBJ databases">
        <title>Insight into the proteome of Arion vulgaris.</title>
        <authorList>
            <person name="Aradska J."/>
            <person name="Bulat T."/>
            <person name="Smidak R."/>
            <person name="Sarate P."/>
            <person name="Gangsoo J."/>
            <person name="Sialana F."/>
            <person name="Bilban M."/>
            <person name="Lubec G."/>
        </authorList>
    </citation>
    <scope>NUCLEOTIDE SEQUENCE</scope>
    <source>
        <tissue evidence="1">Skin</tissue>
    </source>
</reference>